<comment type="similarity">
    <text evidence="3">Belongs to the SINA (Seven in absentia) family.</text>
</comment>
<dbReference type="GO" id="GO:0061630">
    <property type="term" value="F:ubiquitin protein ligase activity"/>
    <property type="evidence" value="ECO:0007669"/>
    <property type="project" value="UniProtKB-EC"/>
</dbReference>
<dbReference type="InterPro" id="IPR049548">
    <property type="entry name" value="Sina-like_RING"/>
</dbReference>
<dbReference type="PANTHER" id="PTHR46632:SF30">
    <property type="entry name" value="E3 UBIQUITIN-PROTEIN LIGASE SINA-LIKE 4"/>
    <property type="match status" value="1"/>
</dbReference>
<reference evidence="14 15" key="1">
    <citation type="submission" date="2024-04" db="EMBL/GenBank/DDBJ databases">
        <title>Genome assembly C_amara_ONT_v2.</title>
        <authorList>
            <person name="Yant L."/>
            <person name="Moore C."/>
            <person name="Slenker M."/>
        </authorList>
    </citation>
    <scope>NUCLEOTIDE SEQUENCE [LARGE SCALE GENOMIC DNA]</scope>
    <source>
        <tissue evidence="14">Leaf</tissue>
    </source>
</reference>
<gene>
    <name evidence="14" type="ORF">V5N11_022534</name>
</gene>
<dbReference type="PROSITE" id="PS51081">
    <property type="entry name" value="ZF_SIAH"/>
    <property type="match status" value="1"/>
</dbReference>
<dbReference type="InterPro" id="IPR044286">
    <property type="entry name" value="SINL_plant"/>
</dbReference>
<evidence type="ECO:0000256" key="5">
    <source>
        <dbReference type="ARBA" id="ARBA00022679"/>
    </source>
</evidence>
<protein>
    <recommendedName>
        <fullName evidence="4">RING-type E3 ubiquitin transferase</fullName>
        <ecNumber evidence="4">2.3.2.27</ecNumber>
    </recommendedName>
</protein>
<dbReference type="AlphaFoldDB" id="A0ABD1B386"/>
<evidence type="ECO:0000256" key="7">
    <source>
        <dbReference type="ARBA" id="ARBA00022771"/>
    </source>
</evidence>
<dbReference type="EMBL" id="JBANAX010000351">
    <property type="protein sequence ID" value="KAL1213142.1"/>
    <property type="molecule type" value="Genomic_DNA"/>
</dbReference>
<dbReference type="InterPro" id="IPR013010">
    <property type="entry name" value="Znf_SIAH"/>
</dbReference>
<evidence type="ECO:0000256" key="8">
    <source>
        <dbReference type="ARBA" id="ARBA00022786"/>
    </source>
</evidence>
<dbReference type="PANTHER" id="PTHR46632">
    <property type="entry name" value="E3 UBIQUITIN-PROTEIN LIGASE SINA-LIKE 4"/>
    <property type="match status" value="1"/>
</dbReference>
<evidence type="ECO:0000256" key="3">
    <source>
        <dbReference type="ARBA" id="ARBA00009119"/>
    </source>
</evidence>
<feature type="compositionally biased region" description="Basic and acidic residues" evidence="12">
    <location>
        <begin position="8"/>
        <end position="18"/>
    </location>
</feature>
<evidence type="ECO:0000313" key="14">
    <source>
        <dbReference type="EMBL" id="KAL1213142.1"/>
    </source>
</evidence>
<comment type="pathway">
    <text evidence="2">Protein modification; protein ubiquitination.</text>
</comment>
<dbReference type="CDD" id="cd16571">
    <property type="entry name" value="RING-HC_SIAHs"/>
    <property type="match status" value="1"/>
</dbReference>
<dbReference type="InterPro" id="IPR013083">
    <property type="entry name" value="Znf_RING/FYVE/PHD"/>
</dbReference>
<accession>A0ABD1B386</accession>
<feature type="region of interest" description="Disordered" evidence="12">
    <location>
        <begin position="1"/>
        <end position="70"/>
    </location>
</feature>
<evidence type="ECO:0000256" key="12">
    <source>
        <dbReference type="SAM" id="MobiDB-lite"/>
    </source>
</evidence>
<evidence type="ECO:0000256" key="4">
    <source>
        <dbReference type="ARBA" id="ARBA00012483"/>
    </source>
</evidence>
<feature type="compositionally biased region" description="Acidic residues" evidence="12">
    <location>
        <begin position="31"/>
        <end position="61"/>
    </location>
</feature>
<proteinExistence type="inferred from homology"/>
<dbReference type="Pfam" id="PF21361">
    <property type="entry name" value="Sina_ZnF"/>
    <property type="match status" value="1"/>
</dbReference>
<keyword evidence="8" id="KW-0833">Ubl conjugation pathway</keyword>
<dbReference type="SUPFAM" id="SSF49599">
    <property type="entry name" value="TRAF domain-like"/>
    <property type="match status" value="1"/>
</dbReference>
<comment type="catalytic activity">
    <reaction evidence="1">
        <text>S-ubiquitinyl-[E2 ubiquitin-conjugating enzyme]-L-cysteine + [acceptor protein]-L-lysine = [E2 ubiquitin-conjugating enzyme]-L-cysteine + N(6)-ubiquitinyl-[acceptor protein]-L-lysine.</text>
        <dbReference type="EC" id="2.3.2.27"/>
    </reaction>
</comment>
<comment type="function">
    <text evidence="10">E3 ubiquitin-protein ligase that mediates ubiquitination and subsequent proteasomal degradation of target proteins. E3 ubiquitin ligases accept ubiquitin from an E2 ubiquitin-conjugating enzyme in the form of a thioester and then directly transfers the ubiquitin to targeted substrates. It probably triggers the ubiquitin-mediated degradation of different substrates.</text>
</comment>
<evidence type="ECO:0000256" key="10">
    <source>
        <dbReference type="ARBA" id="ARBA00024004"/>
    </source>
</evidence>
<keyword evidence="15" id="KW-1185">Reference proteome</keyword>
<evidence type="ECO:0000256" key="11">
    <source>
        <dbReference type="PROSITE-ProRule" id="PRU00455"/>
    </source>
</evidence>
<sequence length="320" mass="36009">MASSGADNGERAGDDRSSKRQRLPPSHNENEESEEEYEEGFESSEDEDEDDFEDLVTDEQSESSKSSQSVKLQSSDVLDCPTCCEPLNRPIYQCSNGHLACSSCCKKMNKKCSFCRCLIGDIRCIAMEKVIEASIVPCPNAKYGCHETTMYGDQSSHKTLCDFARCFCPVPKCNYMSSYSDLKRHARAAHSWEEGILHSFVFDTPLIFSMNFGRRNMVIFHEEKDGDLVVVQAFKGSKGVYVTVNCIAPMAPGIRNLSCSLAKLSEFSTMRVGLRLDKIRKVSEQIKHEAADMLIPPKMLSGEHWKMEICIGRENKYTHI</sequence>
<dbReference type="Pfam" id="PF21362">
    <property type="entry name" value="Sina_RING"/>
    <property type="match status" value="1"/>
</dbReference>
<dbReference type="EC" id="2.3.2.27" evidence="4"/>
<evidence type="ECO:0000256" key="2">
    <source>
        <dbReference type="ARBA" id="ARBA00004906"/>
    </source>
</evidence>
<keyword evidence="7 11" id="KW-0863">Zinc-finger</keyword>
<keyword evidence="6" id="KW-0479">Metal-binding</keyword>
<dbReference type="Gene3D" id="3.30.40.10">
    <property type="entry name" value="Zinc/RING finger domain, C3HC4 (zinc finger)"/>
    <property type="match status" value="1"/>
</dbReference>
<comment type="caution">
    <text evidence="14">The sequence shown here is derived from an EMBL/GenBank/DDBJ whole genome shotgun (WGS) entry which is preliminary data.</text>
</comment>
<organism evidence="14 15">
    <name type="scientific">Cardamine amara subsp. amara</name>
    <dbReference type="NCBI Taxonomy" id="228776"/>
    <lineage>
        <taxon>Eukaryota</taxon>
        <taxon>Viridiplantae</taxon>
        <taxon>Streptophyta</taxon>
        <taxon>Embryophyta</taxon>
        <taxon>Tracheophyta</taxon>
        <taxon>Spermatophyta</taxon>
        <taxon>Magnoliopsida</taxon>
        <taxon>eudicotyledons</taxon>
        <taxon>Gunneridae</taxon>
        <taxon>Pentapetalae</taxon>
        <taxon>rosids</taxon>
        <taxon>malvids</taxon>
        <taxon>Brassicales</taxon>
        <taxon>Brassicaceae</taxon>
        <taxon>Cardamineae</taxon>
        <taxon>Cardamine</taxon>
    </lineage>
</organism>
<evidence type="ECO:0000313" key="15">
    <source>
        <dbReference type="Proteomes" id="UP001558713"/>
    </source>
</evidence>
<dbReference type="GO" id="GO:0008270">
    <property type="term" value="F:zinc ion binding"/>
    <property type="evidence" value="ECO:0007669"/>
    <property type="project" value="UniProtKB-KW"/>
</dbReference>
<evidence type="ECO:0000256" key="9">
    <source>
        <dbReference type="ARBA" id="ARBA00022833"/>
    </source>
</evidence>
<dbReference type="Proteomes" id="UP001558713">
    <property type="component" value="Unassembled WGS sequence"/>
</dbReference>
<keyword evidence="9" id="KW-0862">Zinc</keyword>
<evidence type="ECO:0000256" key="6">
    <source>
        <dbReference type="ARBA" id="ARBA00022723"/>
    </source>
</evidence>
<keyword evidence="5" id="KW-0808">Transferase</keyword>
<feature type="domain" description="SIAH-type" evidence="13">
    <location>
        <begin position="133"/>
        <end position="191"/>
    </location>
</feature>
<evidence type="ECO:0000259" key="13">
    <source>
        <dbReference type="PROSITE" id="PS51081"/>
    </source>
</evidence>
<evidence type="ECO:0000256" key="1">
    <source>
        <dbReference type="ARBA" id="ARBA00000900"/>
    </source>
</evidence>
<name>A0ABD1B386_CARAN</name>